<keyword evidence="5 6" id="KW-0472">Membrane</keyword>
<dbReference type="OrthoDB" id="9801356at2"/>
<dbReference type="RefSeq" id="WP_074796249.1">
    <property type="nucleotide sequence ID" value="NZ_FOVJ01000002.1"/>
</dbReference>
<dbReference type="Pfam" id="PF01169">
    <property type="entry name" value="GDT1"/>
    <property type="match status" value="2"/>
</dbReference>
<keyword evidence="4 6" id="KW-1133">Transmembrane helix</keyword>
<proteinExistence type="inferred from homology"/>
<accession>A0A1I5ATA7</accession>
<dbReference type="GO" id="GO:0046873">
    <property type="term" value="F:metal ion transmembrane transporter activity"/>
    <property type="evidence" value="ECO:0007669"/>
    <property type="project" value="InterPro"/>
</dbReference>
<evidence type="ECO:0000313" key="8">
    <source>
        <dbReference type="Proteomes" id="UP000183107"/>
    </source>
</evidence>
<evidence type="ECO:0000313" key="7">
    <source>
        <dbReference type="EMBL" id="SFN65766.1"/>
    </source>
</evidence>
<feature type="transmembrane region" description="Helical" evidence="6">
    <location>
        <begin position="67"/>
        <end position="84"/>
    </location>
</feature>
<dbReference type="GO" id="GO:0016020">
    <property type="term" value="C:membrane"/>
    <property type="evidence" value="ECO:0007669"/>
    <property type="project" value="UniProtKB-SubCell"/>
</dbReference>
<comment type="subcellular location">
    <subcellularLocation>
        <location evidence="1 6">Membrane</location>
        <topology evidence="1 6">Multi-pass membrane protein</topology>
    </subcellularLocation>
</comment>
<dbReference type="InterPro" id="IPR001727">
    <property type="entry name" value="GDT1-like"/>
</dbReference>
<sequence>MEAFFTSTVLVALAEIGDKTQLLSLVLAAKLRQPYSIIGGIFAATLLNHALAAWAGAWLAGLISAQLLNWIVGLSFIGCGLWALKPDTLEGDPQFFGAGVFVTTLIAFFLAEMGDKTQVATVALAARYDALAAVVSGTTLGMMLANAPVVWAGKELAGRISMEKVRWLAAASFLVVGAWTLSAQYLVPYLNSHQ</sequence>
<keyword evidence="8" id="KW-1185">Reference proteome</keyword>
<dbReference type="EMBL" id="FOVJ01000002">
    <property type="protein sequence ID" value="SFN65766.1"/>
    <property type="molecule type" value="Genomic_DNA"/>
</dbReference>
<evidence type="ECO:0000256" key="2">
    <source>
        <dbReference type="ARBA" id="ARBA00009190"/>
    </source>
</evidence>
<evidence type="ECO:0000256" key="5">
    <source>
        <dbReference type="ARBA" id="ARBA00023136"/>
    </source>
</evidence>
<name>A0A1I5ATA7_9PROT</name>
<feature type="transmembrane region" description="Helical" evidence="6">
    <location>
        <begin position="126"/>
        <end position="147"/>
    </location>
</feature>
<dbReference type="PANTHER" id="PTHR12608:SF1">
    <property type="entry name" value="TRANSMEMBRANE PROTEIN 165"/>
    <property type="match status" value="1"/>
</dbReference>
<reference evidence="8" key="1">
    <citation type="submission" date="2016-10" db="EMBL/GenBank/DDBJ databases">
        <authorList>
            <person name="Varghese N."/>
        </authorList>
    </citation>
    <scope>NUCLEOTIDE SEQUENCE [LARGE SCALE GENOMIC DNA]</scope>
    <source>
        <strain evidence="8">Nsp8</strain>
    </source>
</reference>
<dbReference type="PANTHER" id="PTHR12608">
    <property type="entry name" value="TRANSMEMBRANE PROTEIN HTP-1 RELATED"/>
    <property type="match status" value="1"/>
</dbReference>
<gene>
    <name evidence="7" type="ORF">SAMN05216386_1529</name>
</gene>
<comment type="similarity">
    <text evidence="2 6">Belongs to the GDT1 family.</text>
</comment>
<evidence type="ECO:0000256" key="3">
    <source>
        <dbReference type="ARBA" id="ARBA00022692"/>
    </source>
</evidence>
<evidence type="ECO:0000256" key="4">
    <source>
        <dbReference type="ARBA" id="ARBA00022989"/>
    </source>
</evidence>
<dbReference type="AlphaFoldDB" id="A0A1I5ATA7"/>
<dbReference type="Proteomes" id="UP000183107">
    <property type="component" value="Unassembled WGS sequence"/>
</dbReference>
<feature type="transmembrane region" description="Helical" evidence="6">
    <location>
        <begin position="38"/>
        <end position="60"/>
    </location>
</feature>
<evidence type="ECO:0000256" key="6">
    <source>
        <dbReference type="RuleBase" id="RU365102"/>
    </source>
</evidence>
<feature type="transmembrane region" description="Helical" evidence="6">
    <location>
        <begin position="96"/>
        <end position="114"/>
    </location>
</feature>
<organism evidence="7 8">
    <name type="scientific">Nitrosospira briensis</name>
    <dbReference type="NCBI Taxonomy" id="35799"/>
    <lineage>
        <taxon>Bacteria</taxon>
        <taxon>Pseudomonadati</taxon>
        <taxon>Pseudomonadota</taxon>
        <taxon>Betaproteobacteria</taxon>
        <taxon>Nitrosomonadales</taxon>
        <taxon>Nitrosomonadaceae</taxon>
        <taxon>Nitrosospira</taxon>
    </lineage>
</organism>
<protein>
    <recommendedName>
        <fullName evidence="6">GDT1 family protein</fullName>
    </recommendedName>
</protein>
<feature type="transmembrane region" description="Helical" evidence="6">
    <location>
        <begin position="167"/>
        <end position="187"/>
    </location>
</feature>
<keyword evidence="3 6" id="KW-0812">Transmembrane</keyword>
<evidence type="ECO:0000256" key="1">
    <source>
        <dbReference type="ARBA" id="ARBA00004141"/>
    </source>
</evidence>